<evidence type="ECO:0000259" key="4">
    <source>
        <dbReference type="PROSITE" id="PS50943"/>
    </source>
</evidence>
<evidence type="ECO:0000313" key="5">
    <source>
        <dbReference type="EMBL" id="MFK4000044.1"/>
    </source>
</evidence>
<dbReference type="Gene3D" id="1.10.260.40">
    <property type="entry name" value="lambda repressor-like DNA-binding domains"/>
    <property type="match status" value="1"/>
</dbReference>
<dbReference type="SUPFAM" id="SSF51306">
    <property type="entry name" value="LexA/Signal peptidase"/>
    <property type="match status" value="1"/>
</dbReference>
<dbReference type="SMART" id="SM00530">
    <property type="entry name" value="HTH_XRE"/>
    <property type="match status" value="1"/>
</dbReference>
<dbReference type="InterPro" id="IPR039418">
    <property type="entry name" value="LexA-like"/>
</dbReference>
<dbReference type="Pfam" id="PF01381">
    <property type="entry name" value="HTH_3"/>
    <property type="match status" value="1"/>
</dbReference>
<dbReference type="PROSITE" id="PS50943">
    <property type="entry name" value="HTH_CROC1"/>
    <property type="match status" value="1"/>
</dbReference>
<reference evidence="5 6" key="1">
    <citation type="submission" date="2024-11" db="EMBL/GenBank/DDBJ databases">
        <title>The Natural Products Discovery Center: Release of the First 8490 Sequenced Strains for Exploring Actinobacteria Biosynthetic Diversity.</title>
        <authorList>
            <person name="Kalkreuter E."/>
            <person name="Kautsar S.A."/>
            <person name="Yang D."/>
            <person name="Bader C.D."/>
            <person name="Teijaro C.N."/>
            <person name="Fluegel L."/>
            <person name="Davis C.M."/>
            <person name="Simpson J.R."/>
            <person name="Lauterbach L."/>
            <person name="Steele A.D."/>
            <person name="Gui C."/>
            <person name="Meng S."/>
            <person name="Li G."/>
            <person name="Viehrig K."/>
            <person name="Ye F."/>
            <person name="Su P."/>
            <person name="Kiefer A.F."/>
            <person name="Nichols A."/>
            <person name="Cepeda A.J."/>
            <person name="Yan W."/>
            <person name="Fan B."/>
            <person name="Jiang Y."/>
            <person name="Adhikari A."/>
            <person name="Zheng C.-J."/>
            <person name="Schuster L."/>
            <person name="Cowan T.M."/>
            <person name="Smanski M.J."/>
            <person name="Chevrette M.G."/>
            <person name="De Carvalho L.P.S."/>
            <person name="Shen B."/>
        </authorList>
    </citation>
    <scope>NUCLEOTIDE SEQUENCE [LARGE SCALE GENOMIC DNA]</scope>
    <source>
        <strain evidence="5 6">NPDC077433</strain>
    </source>
</reference>
<dbReference type="InterPro" id="IPR010982">
    <property type="entry name" value="Lambda_DNA-bd_dom_sf"/>
</dbReference>
<dbReference type="EMBL" id="JBJDPD010000001">
    <property type="protein sequence ID" value="MFK4000044.1"/>
    <property type="molecule type" value="Genomic_DNA"/>
</dbReference>
<dbReference type="CDD" id="cd00093">
    <property type="entry name" value="HTH_XRE"/>
    <property type="match status" value="1"/>
</dbReference>
<dbReference type="InterPro" id="IPR015927">
    <property type="entry name" value="Peptidase_S24_S26A/B/C"/>
</dbReference>
<evidence type="ECO:0000256" key="2">
    <source>
        <dbReference type="ARBA" id="ARBA00023125"/>
    </source>
</evidence>
<protein>
    <submittedName>
        <fullName evidence="5">XRE family transcriptional regulator</fullName>
    </submittedName>
</protein>
<evidence type="ECO:0000313" key="6">
    <source>
        <dbReference type="Proteomes" id="UP001620234"/>
    </source>
</evidence>
<dbReference type="Proteomes" id="UP001620234">
    <property type="component" value="Unassembled WGS sequence"/>
</dbReference>
<sequence>MEDKKISSIGYRIESCMKDNNLRQIDISKSIGASRGSVSKWISGSARPSYEYILRLSEVFNVPPGWLEEGDDYYNFNYRFGPDDAEMYFKSVEESFRDDYLNFLKLKPNLPYSISYLKELYEEQLVLLDDEQDLGEQELIESFEKESESFENMQLEEPIHQINDSGEARKLLTNIADTAGANIKMTIYITVEDDSMCPLIAPKSYCAIDRSKRNIKDGKIYYFKQGKIYRIKYLYRQPDGGLLIRSKNDLFKDEVVKATDMKDINIIGWIYSWTNIDIW</sequence>
<dbReference type="InterPro" id="IPR001387">
    <property type="entry name" value="Cro/C1-type_HTH"/>
</dbReference>
<accession>A0ABW8L567</accession>
<dbReference type="CDD" id="cd06529">
    <property type="entry name" value="S24_LexA-like"/>
    <property type="match status" value="1"/>
</dbReference>
<dbReference type="Gene3D" id="2.10.109.10">
    <property type="entry name" value="Umud Fragment, subunit A"/>
    <property type="match status" value="1"/>
</dbReference>
<keyword evidence="6" id="KW-1185">Reference proteome</keyword>
<dbReference type="RefSeq" id="WP_404671768.1">
    <property type="nucleotide sequence ID" value="NZ_JBJDPD010000001.1"/>
</dbReference>
<gene>
    <name evidence="5" type="ORF">ACI2I3_01680</name>
</gene>
<dbReference type="InterPro" id="IPR036286">
    <property type="entry name" value="LexA/Signal_pep-like_sf"/>
</dbReference>
<evidence type="ECO:0000256" key="1">
    <source>
        <dbReference type="ARBA" id="ARBA00023015"/>
    </source>
</evidence>
<dbReference type="SUPFAM" id="SSF47413">
    <property type="entry name" value="lambda repressor-like DNA-binding domains"/>
    <property type="match status" value="1"/>
</dbReference>
<feature type="domain" description="HTH cro/C1-type" evidence="4">
    <location>
        <begin position="13"/>
        <end position="67"/>
    </location>
</feature>
<keyword evidence="1" id="KW-0805">Transcription regulation</keyword>
<proteinExistence type="predicted"/>
<keyword evidence="2" id="KW-0238">DNA-binding</keyword>
<organism evidence="5 6">
    <name type="scientific">Psychrobacter namhaensis</name>
    <dbReference type="NCBI Taxonomy" id="292734"/>
    <lineage>
        <taxon>Bacteria</taxon>
        <taxon>Pseudomonadati</taxon>
        <taxon>Pseudomonadota</taxon>
        <taxon>Gammaproteobacteria</taxon>
        <taxon>Moraxellales</taxon>
        <taxon>Moraxellaceae</taxon>
        <taxon>Psychrobacter</taxon>
    </lineage>
</organism>
<dbReference type="Pfam" id="PF00717">
    <property type="entry name" value="Peptidase_S24"/>
    <property type="match status" value="1"/>
</dbReference>
<comment type="caution">
    <text evidence="5">The sequence shown here is derived from an EMBL/GenBank/DDBJ whole genome shotgun (WGS) entry which is preliminary data.</text>
</comment>
<keyword evidence="3" id="KW-0804">Transcription</keyword>
<dbReference type="PANTHER" id="PTHR40661">
    <property type="match status" value="1"/>
</dbReference>
<name>A0ABW8L567_9GAMM</name>
<dbReference type="PANTHER" id="PTHR40661:SF2">
    <property type="entry name" value="HTH-TYPE TRANSCRIPTIONAL REGULATOR PRTR"/>
    <property type="match status" value="1"/>
</dbReference>
<evidence type="ECO:0000256" key="3">
    <source>
        <dbReference type="ARBA" id="ARBA00023163"/>
    </source>
</evidence>